<keyword evidence="3" id="KW-1185">Reference proteome</keyword>
<comment type="caution">
    <text evidence="2">The sequence shown here is derived from an EMBL/GenBank/DDBJ whole genome shotgun (WGS) entry which is preliminary data.</text>
</comment>
<dbReference type="InterPro" id="IPR043472">
    <property type="entry name" value="Macro_dom-like"/>
</dbReference>
<evidence type="ECO:0000313" key="2">
    <source>
        <dbReference type="EMBL" id="MFG3191095.1"/>
    </source>
</evidence>
<gene>
    <name evidence="2" type="ORF">ACGFYS_19395</name>
</gene>
<dbReference type="InterPro" id="IPR002589">
    <property type="entry name" value="Macro_dom"/>
</dbReference>
<evidence type="ECO:0000313" key="3">
    <source>
        <dbReference type="Proteomes" id="UP001604282"/>
    </source>
</evidence>
<sequence>MTDGCVDTALRVVLTDVNAGVVEAWRAAFADVPGIEIRRGSILDEDVDAWVTPTNAAGRMDGGVDAAIKRHLGAGIQLRVRRAIADRFAGSLPVGSAVCVPSGATVPRFLISTPTMVASSQNVSDTLNVAMACAAAFQAVHRQNRKAPGSIRSVALVGMGARTGRVPARVCANLMWTGYTLFHDHWFEDDDELRATIATQLAGIDQKPHTTRVRITPPGGAAAEGAGAPGGVAKGAGVGGPVAKGAVAKGAVAKGAGVEGGPAAGGAGVFPRC</sequence>
<reference evidence="2 3" key="1">
    <citation type="submission" date="2024-10" db="EMBL/GenBank/DDBJ databases">
        <title>The Natural Products Discovery Center: Release of the First 8490 Sequenced Strains for Exploring Actinobacteria Biosynthetic Diversity.</title>
        <authorList>
            <person name="Kalkreuter E."/>
            <person name="Kautsar S.A."/>
            <person name="Yang D."/>
            <person name="Bader C.D."/>
            <person name="Teijaro C.N."/>
            <person name="Fluegel L."/>
            <person name="Davis C.M."/>
            <person name="Simpson J.R."/>
            <person name="Lauterbach L."/>
            <person name="Steele A.D."/>
            <person name="Gui C."/>
            <person name="Meng S."/>
            <person name="Li G."/>
            <person name="Viehrig K."/>
            <person name="Ye F."/>
            <person name="Su P."/>
            <person name="Kiefer A.F."/>
            <person name="Nichols A."/>
            <person name="Cepeda A.J."/>
            <person name="Yan W."/>
            <person name="Fan B."/>
            <person name="Jiang Y."/>
            <person name="Adhikari A."/>
            <person name="Zheng C.-J."/>
            <person name="Schuster L."/>
            <person name="Cowan T.M."/>
            <person name="Smanski M.J."/>
            <person name="Chevrette M.G."/>
            <person name="De Carvalho L.P.S."/>
            <person name="Shen B."/>
        </authorList>
    </citation>
    <scope>NUCLEOTIDE SEQUENCE [LARGE SCALE GENOMIC DNA]</scope>
    <source>
        <strain evidence="2 3">NPDC048229</strain>
    </source>
</reference>
<accession>A0ABW7BUC3</accession>
<proteinExistence type="predicted"/>
<evidence type="ECO:0000259" key="1">
    <source>
        <dbReference type="SMART" id="SM00506"/>
    </source>
</evidence>
<feature type="domain" description="Macro" evidence="1">
    <location>
        <begin position="34"/>
        <end position="175"/>
    </location>
</feature>
<name>A0ABW7BUC3_9ACTN</name>
<dbReference type="Proteomes" id="UP001604282">
    <property type="component" value="Unassembled WGS sequence"/>
</dbReference>
<dbReference type="SUPFAM" id="SSF52949">
    <property type="entry name" value="Macro domain-like"/>
    <property type="match status" value="1"/>
</dbReference>
<dbReference type="RefSeq" id="WP_392081259.1">
    <property type="nucleotide sequence ID" value="NZ_JBIBVA010000005.1"/>
</dbReference>
<organism evidence="2 3">
    <name type="scientific">Streptomyces omiyaensis</name>
    <dbReference type="NCBI Taxonomy" id="68247"/>
    <lineage>
        <taxon>Bacteria</taxon>
        <taxon>Bacillati</taxon>
        <taxon>Actinomycetota</taxon>
        <taxon>Actinomycetes</taxon>
        <taxon>Kitasatosporales</taxon>
        <taxon>Streptomycetaceae</taxon>
        <taxon>Streptomyces</taxon>
    </lineage>
</organism>
<dbReference type="Gene3D" id="3.40.220.10">
    <property type="entry name" value="Leucine Aminopeptidase, subunit E, domain 1"/>
    <property type="match status" value="1"/>
</dbReference>
<protein>
    <submittedName>
        <fullName evidence="2">Macro domain-containing protein</fullName>
    </submittedName>
</protein>
<dbReference type="SMART" id="SM00506">
    <property type="entry name" value="A1pp"/>
    <property type="match status" value="1"/>
</dbReference>
<dbReference type="Pfam" id="PF01661">
    <property type="entry name" value="Macro"/>
    <property type="match status" value="1"/>
</dbReference>
<dbReference type="EMBL" id="JBICZW010000011">
    <property type="protein sequence ID" value="MFG3191095.1"/>
    <property type="molecule type" value="Genomic_DNA"/>
</dbReference>